<name>A0ACD1GW50_9EURO</name>
<keyword evidence="2" id="KW-1185">Reference proteome</keyword>
<reference evidence="1" key="1">
    <citation type="submission" date="2018-02" db="EMBL/GenBank/DDBJ databases">
        <title>The genomes of Aspergillus section Nigri reveals drivers in fungal speciation.</title>
        <authorList>
            <consortium name="DOE Joint Genome Institute"/>
            <person name="Vesth T.C."/>
            <person name="Nybo J."/>
            <person name="Theobald S."/>
            <person name="Brandl J."/>
            <person name="Frisvad J.C."/>
            <person name="Nielsen K.F."/>
            <person name="Lyhne E.K."/>
            <person name="Kogle M.E."/>
            <person name="Kuo A."/>
            <person name="Riley R."/>
            <person name="Clum A."/>
            <person name="Nolan M."/>
            <person name="Lipzen A."/>
            <person name="Salamov A."/>
            <person name="Henrissat B."/>
            <person name="Wiebenga A."/>
            <person name="De vries R.P."/>
            <person name="Grigoriev I.V."/>
            <person name="Mortensen U.H."/>
            <person name="Andersen M.R."/>
            <person name="Baker S.E."/>
        </authorList>
    </citation>
    <scope>NUCLEOTIDE SEQUENCE</scope>
    <source>
        <strain evidence="1">CBS 121060</strain>
    </source>
</reference>
<evidence type="ECO:0000313" key="2">
    <source>
        <dbReference type="Proteomes" id="UP000249661"/>
    </source>
</evidence>
<gene>
    <name evidence="1" type="ORF">BO66DRAFT_395364</name>
</gene>
<proteinExistence type="predicted"/>
<sequence length="70" mass="7805">MEENYPDLSQSPLCPPNHHHTLTFPPHLNSSSPRNLQVTSPPTGSTEPKPCVSDPYFHRKISARRGSCSH</sequence>
<evidence type="ECO:0000313" key="1">
    <source>
        <dbReference type="EMBL" id="RAH65546.1"/>
    </source>
</evidence>
<accession>A0ACD1GW50</accession>
<dbReference type="EMBL" id="KZ824994">
    <property type="protein sequence ID" value="RAH65546.1"/>
    <property type="molecule type" value="Genomic_DNA"/>
</dbReference>
<organism evidence="1 2">
    <name type="scientific">Aspergillus aculeatinus CBS 121060</name>
    <dbReference type="NCBI Taxonomy" id="1448322"/>
    <lineage>
        <taxon>Eukaryota</taxon>
        <taxon>Fungi</taxon>
        <taxon>Dikarya</taxon>
        <taxon>Ascomycota</taxon>
        <taxon>Pezizomycotina</taxon>
        <taxon>Eurotiomycetes</taxon>
        <taxon>Eurotiomycetidae</taxon>
        <taxon>Eurotiales</taxon>
        <taxon>Aspergillaceae</taxon>
        <taxon>Aspergillus</taxon>
        <taxon>Aspergillus subgen. Circumdati</taxon>
    </lineage>
</organism>
<protein>
    <submittedName>
        <fullName evidence="1">Uncharacterized protein</fullName>
    </submittedName>
</protein>
<dbReference type="Proteomes" id="UP000249661">
    <property type="component" value="Unassembled WGS sequence"/>
</dbReference>